<dbReference type="GO" id="GO:0016020">
    <property type="term" value="C:membrane"/>
    <property type="evidence" value="ECO:0007669"/>
    <property type="project" value="InterPro"/>
</dbReference>
<dbReference type="GO" id="GO:0009507">
    <property type="term" value="C:chloroplast"/>
    <property type="evidence" value="ECO:0007669"/>
    <property type="project" value="UniProtKB-SubCell"/>
</dbReference>
<feature type="transmembrane region" description="Helical" evidence="6">
    <location>
        <begin position="2132"/>
        <end position="2155"/>
    </location>
</feature>
<feature type="transmembrane region" description="Helical" evidence="6">
    <location>
        <begin position="1992"/>
        <end position="2019"/>
    </location>
</feature>
<feature type="transmembrane region" description="Helical" evidence="6">
    <location>
        <begin position="2085"/>
        <end position="2102"/>
    </location>
</feature>
<evidence type="ECO:0000313" key="7">
    <source>
        <dbReference type="EMBL" id="CAE8581233.1"/>
    </source>
</evidence>
<sequence length="2456" mass="270370">MSVSILKLPDVIDAFTDTRGIDYLESDFYRRRKIEIKHGRVSMLACVGYIVPEYVKFPGFLSPSTGLKFADVPTGLGALSKLPGTGIFQWVVFCGLCDLFFMHQVPENPPGKLSTRLFGEATTNYEYGAFGIPGYLGGKPIADAELKKKKLGAEIANGRLAMMAIIGMFFQDGLTGSAWGDWAAYTDSPLRAFENELGVQAPIGFWDPAGFCADGDVKDFYRRRKIEIKHGRVSMLACIGYIVPEYVKFPGFLSPSTGLKFADVPTGLGALSKLPGTGIFQWVVFCGLCDLFFMHQVPENPPGKLSTRLFGEATTNYEYGAFGIPGYLGGKPIADAELKKKKLGAEIANGRLAMMAIIGMFFQDGLTGSAWGDWAAYTDSPLRAFENELGVQAPVGFWDPLGFTKGGDAASFRRRRFVELKHGRQAMLACIGYIAPEYYRWDAYLSPSQNSKFADVPAGLAAFSKVPGAGWAQMIAFAGSVELYQYVDEPDRAPGDFRNAGALGLPNGFVTITDPESKKKKLNVELANGRLAMMAIIGMFFQDGLTGSAWGDWTLYTASPLRAFENELGVQAPVGFWDPLGFTKGGDAASFRRRRFVELKHGRQAMLACIGYIVPEYYRFDAYLSPSQNIKFADVPAGLAAFSKVPGAGWAQMIAFAGSVELYQYVDDPERAPGDFANAGFLGIPNGFLKITDPESKKKKLNVEIANGRLAMMAIIGMFFQDGLTGSAWGDWSLYTASPLRAGTIDLLNGSGGPFPDNVWDPAGLSKNKTEQEILELRAQELKHGRVAMAAVLGWFHVAAGYHPLGDAAAGERVSDDPLINVTQLPMGGMWQLVFTILCVEWAVTYVCKPNEKRPWDIFGWSDVVADEEFPDWKKAQLQELNNGRLAMLGIVGLVVQDAMFGDYAAGIGQACFGAEICKGFDKDAIEYWPVLPSAPYNWPALYPMQCSATFSANFCKSSLDPHFAFWPNGLAAAPHSWPALCPHVNVIAIRMMSRDGKPRKKASVKGDGKGKDGGEFIRLESLDLQKPRTWALRANNPRKAQRRARALELASEATQAVDFKAVDQYTRASDKFVGETHFLIGPELGEGLARTYDMLNSLLRGVGFYKKVLQYDSVNAEATEQTTVQGLAYQAFKIAVSVDPNHAELRAYKNAATKLTNADRRKALEGLNPQLRPRTSATSMNLTMLKSASSPSFNGSGPLSTVFRPGLSVRLTGLRSRNELNGTLGEVVDPLPDDAGQLLVRLFGSEGGSGKLVRVNGEKLESEESPFATVTDRWMTTQLAHSAHCGFRRKPGGAFYNEGAATLQLVKGFELANKALEAYPDHIESKVRMTSNGARTPNDCKRYPRDTRTLDPELRRAGGAILLDVKCLTTCPSLQGFVAVRRLEQDRGIGSLGRADKGNETHAKKEGQAVEKVGLHLDDHEQDHDLAYMYGQKWERDCSEIVESKKDSVSYAQGKNCIQSCGNLFAVRQFDSRIARIQAAIQGAVGKLVFKIPYVPQCLTLIFYMCLVIAFVAFLPWIANSDYVGESVNSALGVVFFLSTPLAAVALAWCTAVLAVVVMGISEARAEDLGDVLESYPWAEAWVQPVAWMKNEYLPVLMIFYPPCIFGLVLFGIKASQWNTDDTDSFIGIASFVVMGCDGVVLATILVHGIYTFSEYLFLAGSHGVVWSCTKAYYAARLGWMPSTTPYWAGVAYVAASVVHGLLEKPREVTPGRTPDPRNKFMMIIPHPTLALGSLVVKMGTLLLDILLDMAQSIMFFCRGQPFFGAINLLGIGIQLVMMFLAAARGVASDVTLTAALLQSDAMSNFRSSWAAGMVLHEFYEKSFREAFGETYLSMSISIAAIFTMKFQYASDLQLILLSVFMSLHSIKSGVAEAREIVSAENEVALGAREVHFRIIPLNDYYARESYSKRSSVMTVSILRVSEAIVGVTTLAVCAASSSVKTTYLLAAGFSFIMCMPVYFWKYGSTICRTWMVAFNSIYEKLCEGDPIETIVYTIGLLTCLCAALLWTVLLAITPVLMMPMLLFWDSSITIPRAKAEDEEEDEASKISRPDSDEWVYTLMELANPGLIQAAFNKDFVLTYMSKAIFVSAFWVVLAVSHFAFQNPIFNFGLVWHEAIQAAHSDLRTTWWQGAIKLMLICSPGVALLFMCLAVCVLRLERVKWADELGRASEACEKEYFELRKAVEDACATLESKHIIKTPEFKGQLGMRKDSGGAALTSLICLKLMDSIFGAPDRLSLLKVWISPIEVQGLLDSLTSDEDKGWYLEQDVKTIFFDLKEGWTLRLGGDLMPAGRAKGMYGRAIGSHSDVPGLISQNQRRYAPESICLVFEGSAVSQMEEKMRERFDDTREDAPSASALAEHLQMLSDVLAADLSRSLRTSKNASRSSRSTAARPSRFTQSLTNQMEQLELTSRWRTRSLRPTRTKHLPRTSSSSSKRQWMRPPSSVRFCVTRRRTTE</sequence>
<keyword evidence="2" id="KW-0150">Chloroplast</keyword>
<feature type="transmembrane region" description="Helical" evidence="6">
    <location>
        <begin position="1945"/>
        <end position="1962"/>
    </location>
</feature>
<dbReference type="Proteomes" id="UP000654075">
    <property type="component" value="Unassembled WGS sequence"/>
</dbReference>
<comment type="caution">
    <text evidence="7">The sequence shown here is derived from an EMBL/GenBank/DDBJ whole genome shotgun (WGS) entry which is preliminary data.</text>
</comment>
<dbReference type="OrthoDB" id="286301at2759"/>
<keyword evidence="6" id="KW-0472">Membrane</keyword>
<evidence type="ECO:0000256" key="4">
    <source>
        <dbReference type="ARBA" id="ARBA00022640"/>
    </source>
</evidence>
<dbReference type="GO" id="GO:0009765">
    <property type="term" value="P:photosynthesis, light harvesting"/>
    <property type="evidence" value="ECO:0007669"/>
    <property type="project" value="InterPro"/>
</dbReference>
<dbReference type="InterPro" id="IPR022796">
    <property type="entry name" value="Chloroa_b-bind"/>
</dbReference>
<keyword evidence="4" id="KW-0934">Plastid</keyword>
<dbReference type="Gene3D" id="1.10.3460.10">
    <property type="entry name" value="Chlorophyll a/b binding protein domain"/>
    <property type="match status" value="5"/>
</dbReference>
<feature type="transmembrane region" description="Helical" evidence="6">
    <location>
        <begin position="1626"/>
        <end position="1651"/>
    </location>
</feature>
<feature type="transmembrane region" description="Helical" evidence="6">
    <location>
        <begin position="1594"/>
        <end position="1614"/>
    </location>
</feature>
<name>A0A813D6N1_POLGL</name>
<feature type="transmembrane region" description="Helical" evidence="6">
    <location>
        <begin position="1724"/>
        <end position="1752"/>
    </location>
</feature>
<protein>
    <submittedName>
        <fullName evidence="7">Uncharacterized protein</fullName>
    </submittedName>
</protein>
<evidence type="ECO:0000256" key="5">
    <source>
        <dbReference type="SAM" id="MobiDB-lite"/>
    </source>
</evidence>
<dbReference type="SUPFAM" id="SSF103511">
    <property type="entry name" value="Chlorophyll a-b binding protein"/>
    <property type="match status" value="5"/>
</dbReference>
<feature type="transmembrane region" description="Helical" evidence="6">
    <location>
        <begin position="1532"/>
        <end position="1562"/>
    </location>
</feature>
<evidence type="ECO:0000313" key="8">
    <source>
        <dbReference type="Proteomes" id="UP000654075"/>
    </source>
</evidence>
<keyword evidence="8" id="KW-1185">Reference proteome</keyword>
<keyword evidence="6" id="KW-0812">Transmembrane</keyword>
<dbReference type="EMBL" id="CAJNNV010000050">
    <property type="protein sequence ID" value="CAE8581233.1"/>
    <property type="molecule type" value="Genomic_DNA"/>
</dbReference>
<dbReference type="InterPro" id="IPR001344">
    <property type="entry name" value="Chloro_AB-bd_pln"/>
</dbReference>
<accession>A0A813D6N1</accession>
<gene>
    <name evidence="7" type="ORF">PGLA1383_LOCUS262</name>
</gene>
<evidence type="ECO:0000256" key="3">
    <source>
        <dbReference type="ARBA" id="ARBA00022531"/>
    </source>
</evidence>
<comment type="subcellular location">
    <subcellularLocation>
        <location evidence="1">Plastid</location>
        <location evidence="1">Chloroplast</location>
    </subcellularLocation>
</comment>
<organism evidence="7 8">
    <name type="scientific">Polarella glacialis</name>
    <name type="common">Dinoflagellate</name>
    <dbReference type="NCBI Taxonomy" id="89957"/>
    <lineage>
        <taxon>Eukaryota</taxon>
        <taxon>Sar</taxon>
        <taxon>Alveolata</taxon>
        <taxon>Dinophyceae</taxon>
        <taxon>Suessiales</taxon>
        <taxon>Suessiaceae</taxon>
        <taxon>Polarella</taxon>
    </lineage>
</organism>
<feature type="region of interest" description="Disordered" evidence="5">
    <location>
        <begin position="2413"/>
        <end position="2443"/>
    </location>
</feature>
<evidence type="ECO:0000256" key="6">
    <source>
        <dbReference type="SAM" id="Phobius"/>
    </source>
</evidence>
<keyword evidence="6" id="KW-1133">Transmembrane helix</keyword>
<keyword evidence="3" id="KW-0602">Photosynthesis</keyword>
<evidence type="ECO:0000256" key="2">
    <source>
        <dbReference type="ARBA" id="ARBA00022528"/>
    </source>
</evidence>
<feature type="compositionally biased region" description="Basic residues" evidence="5">
    <location>
        <begin position="2413"/>
        <end position="2427"/>
    </location>
</feature>
<feature type="region of interest" description="Disordered" evidence="5">
    <location>
        <begin position="2376"/>
        <end position="2401"/>
    </location>
</feature>
<dbReference type="Pfam" id="PF00504">
    <property type="entry name" value="Chloroa_b-bind"/>
    <property type="match status" value="5"/>
</dbReference>
<dbReference type="PANTHER" id="PTHR21649">
    <property type="entry name" value="CHLOROPHYLL A/B BINDING PROTEIN"/>
    <property type="match status" value="1"/>
</dbReference>
<proteinExistence type="predicted"/>
<feature type="transmembrane region" description="Helical" evidence="6">
    <location>
        <begin position="1687"/>
        <end position="1704"/>
    </location>
</feature>
<feature type="compositionally biased region" description="Low complexity" evidence="5">
    <location>
        <begin position="2378"/>
        <end position="2397"/>
    </location>
</feature>
<reference evidence="7" key="1">
    <citation type="submission" date="2021-02" db="EMBL/GenBank/DDBJ databases">
        <authorList>
            <person name="Dougan E. K."/>
            <person name="Rhodes N."/>
            <person name="Thang M."/>
            <person name="Chan C."/>
        </authorList>
    </citation>
    <scope>NUCLEOTIDE SEQUENCE</scope>
</reference>
<evidence type="ECO:0000256" key="1">
    <source>
        <dbReference type="ARBA" id="ARBA00004229"/>
    </source>
</evidence>
<feature type="transmembrane region" description="Helical" evidence="6">
    <location>
        <begin position="1764"/>
        <end position="1785"/>
    </location>
</feature>
<feature type="transmembrane region" description="Helical" evidence="6">
    <location>
        <begin position="1502"/>
        <end position="1520"/>
    </location>
</feature>